<evidence type="ECO:0000256" key="2">
    <source>
        <dbReference type="ARBA" id="ARBA00007970"/>
    </source>
</evidence>
<comment type="pathway">
    <text evidence="9">Amino-acid biosynthesis; L-histidine biosynthesis; L-histidine from 5-phospho-alpha-D-ribose 1-diphosphate: step 7/9.</text>
</comment>
<sequence length="353" mass="39853">MNSLRRISPYIPGEQPTGEGLIKLNTNENAYPPSPNIIKKMAQFDYTDLRHYSSLDNQELRVAIGQKEGINPDYISLGNGSDDVLAIAFQSFFQSDKPVMFPDITYGFYKIWCDLFRIPYQEVPLSSDFTFDLENLPEKIGGIVLANPNAPTGLVKTVEEIEALLKKYPETVIIVDEAYISFGGKSVIKLVETYPNLYVTRTFSKDSALAGIRLGYGVGGERLTSVVKAVKNSYNPYSVNSLTEAVGLEAVLDESYYKDTLKKIIDTREWFTGELSKLGFTTIESSTNFVFTKHKTKQAKDIQDYLKGKNIYVRYFSDNPRIKQYLRISIGTQEEMESVIKVLKEYMNEKSGG</sequence>
<comment type="similarity">
    <text evidence="2 9">Belongs to the class-II pyridoxal-phosphate-dependent aminotransferase family. Histidinol-phosphate aminotransferase subfamily.</text>
</comment>
<dbReference type="EC" id="2.6.1.9" evidence="9"/>
<dbReference type="InterPro" id="IPR004839">
    <property type="entry name" value="Aminotransferase_I/II_large"/>
</dbReference>
<feature type="modified residue" description="N6-(pyridoxal phosphate)lysine" evidence="9">
    <location>
        <position position="205"/>
    </location>
</feature>
<dbReference type="Gene3D" id="3.40.640.10">
    <property type="entry name" value="Type I PLP-dependent aspartate aminotransferase-like (Major domain)"/>
    <property type="match status" value="1"/>
</dbReference>
<comment type="caution">
    <text evidence="11">The sequence shown here is derived from an EMBL/GenBank/DDBJ whole genome shotgun (WGS) entry which is preliminary data.</text>
</comment>
<dbReference type="InterPro" id="IPR015424">
    <property type="entry name" value="PyrdxlP-dep_Trfase"/>
</dbReference>
<evidence type="ECO:0000256" key="6">
    <source>
        <dbReference type="ARBA" id="ARBA00022679"/>
    </source>
</evidence>
<dbReference type="GO" id="GO:0030170">
    <property type="term" value="F:pyridoxal phosphate binding"/>
    <property type="evidence" value="ECO:0007669"/>
    <property type="project" value="InterPro"/>
</dbReference>
<dbReference type="GO" id="GO:0000105">
    <property type="term" value="P:L-histidine biosynthetic process"/>
    <property type="evidence" value="ECO:0007669"/>
    <property type="project" value="UniProtKB-UniRule"/>
</dbReference>
<feature type="domain" description="Aminotransferase class I/classII large" evidence="10">
    <location>
        <begin position="21"/>
        <end position="342"/>
    </location>
</feature>
<evidence type="ECO:0000313" key="11">
    <source>
        <dbReference type="EMBL" id="RST94076.1"/>
    </source>
</evidence>
<comment type="catalytic activity">
    <reaction evidence="9">
        <text>L-histidinol phosphate + 2-oxoglutarate = 3-(imidazol-4-yl)-2-oxopropyl phosphate + L-glutamate</text>
        <dbReference type="Rhea" id="RHEA:23744"/>
        <dbReference type="ChEBI" id="CHEBI:16810"/>
        <dbReference type="ChEBI" id="CHEBI:29985"/>
        <dbReference type="ChEBI" id="CHEBI:57766"/>
        <dbReference type="ChEBI" id="CHEBI:57980"/>
        <dbReference type="EC" id="2.6.1.9"/>
    </reaction>
</comment>
<dbReference type="InterPro" id="IPR015421">
    <property type="entry name" value="PyrdxlP-dep_Trfase_major"/>
</dbReference>
<accession>A0A429ZK88</accession>
<evidence type="ECO:0000313" key="12">
    <source>
        <dbReference type="Proteomes" id="UP000288490"/>
    </source>
</evidence>
<evidence type="ECO:0000256" key="7">
    <source>
        <dbReference type="ARBA" id="ARBA00022898"/>
    </source>
</evidence>
<dbReference type="Proteomes" id="UP000288490">
    <property type="component" value="Unassembled WGS sequence"/>
</dbReference>
<keyword evidence="4 9" id="KW-0032">Aminotransferase</keyword>
<evidence type="ECO:0000256" key="8">
    <source>
        <dbReference type="ARBA" id="ARBA00023102"/>
    </source>
</evidence>
<evidence type="ECO:0000256" key="3">
    <source>
        <dbReference type="ARBA" id="ARBA00011738"/>
    </source>
</evidence>
<proteinExistence type="inferred from homology"/>
<organism evidence="11 12">
    <name type="scientific">Vagococcus bubulae</name>
    <dbReference type="NCBI Taxonomy" id="1977868"/>
    <lineage>
        <taxon>Bacteria</taxon>
        <taxon>Bacillati</taxon>
        <taxon>Bacillota</taxon>
        <taxon>Bacilli</taxon>
        <taxon>Lactobacillales</taxon>
        <taxon>Enterococcaceae</taxon>
        <taxon>Vagococcus</taxon>
    </lineage>
</organism>
<dbReference type="CDD" id="cd00609">
    <property type="entry name" value="AAT_like"/>
    <property type="match status" value="1"/>
</dbReference>
<dbReference type="UniPathway" id="UPA00031">
    <property type="reaction ID" value="UER00012"/>
</dbReference>
<gene>
    <name evidence="9" type="primary">hisC</name>
    <name evidence="11" type="ORF">CBF36_06765</name>
</gene>
<keyword evidence="8 9" id="KW-0368">Histidine biosynthesis</keyword>
<name>A0A429ZK88_9ENTE</name>
<reference evidence="11 12" key="1">
    <citation type="submission" date="2017-05" db="EMBL/GenBank/DDBJ databases">
        <title>Vagococcus spp. assemblies.</title>
        <authorList>
            <person name="Gulvik C.A."/>
        </authorList>
    </citation>
    <scope>NUCLEOTIDE SEQUENCE [LARGE SCALE GENOMIC DNA]</scope>
    <source>
        <strain evidence="11 12">SS1994</strain>
    </source>
</reference>
<dbReference type="InterPro" id="IPR005861">
    <property type="entry name" value="HisP_aminotrans"/>
</dbReference>
<dbReference type="Gene3D" id="3.90.1150.10">
    <property type="entry name" value="Aspartate Aminotransferase, domain 1"/>
    <property type="match status" value="1"/>
</dbReference>
<dbReference type="Pfam" id="PF00155">
    <property type="entry name" value="Aminotran_1_2"/>
    <property type="match status" value="1"/>
</dbReference>
<keyword evidence="6 9" id="KW-0808">Transferase</keyword>
<dbReference type="HAMAP" id="MF_01023">
    <property type="entry name" value="HisC_aminotrans_2"/>
    <property type="match status" value="1"/>
</dbReference>
<dbReference type="RefSeq" id="WP_125957696.1">
    <property type="nucleotide sequence ID" value="NZ_JAQEJV010000005.1"/>
</dbReference>
<comment type="subunit">
    <text evidence="3 9">Homodimer.</text>
</comment>
<evidence type="ECO:0000256" key="1">
    <source>
        <dbReference type="ARBA" id="ARBA00001933"/>
    </source>
</evidence>
<dbReference type="GO" id="GO:0004400">
    <property type="term" value="F:histidinol-phosphate transaminase activity"/>
    <property type="evidence" value="ECO:0007669"/>
    <property type="project" value="UniProtKB-UniRule"/>
</dbReference>
<dbReference type="OrthoDB" id="9813612at2"/>
<dbReference type="InterPro" id="IPR015422">
    <property type="entry name" value="PyrdxlP-dep_Trfase_small"/>
</dbReference>
<keyword evidence="7 9" id="KW-0663">Pyridoxal phosphate</keyword>
<dbReference type="PANTHER" id="PTHR42885">
    <property type="entry name" value="HISTIDINOL-PHOSPHATE AMINOTRANSFERASE-RELATED"/>
    <property type="match status" value="1"/>
</dbReference>
<evidence type="ECO:0000256" key="5">
    <source>
        <dbReference type="ARBA" id="ARBA00022605"/>
    </source>
</evidence>
<dbReference type="AlphaFoldDB" id="A0A429ZK88"/>
<evidence type="ECO:0000256" key="9">
    <source>
        <dbReference type="HAMAP-Rule" id="MF_01023"/>
    </source>
</evidence>
<keyword evidence="5 9" id="KW-0028">Amino-acid biosynthesis</keyword>
<dbReference type="EMBL" id="NGJT01000010">
    <property type="protein sequence ID" value="RST94076.1"/>
    <property type="molecule type" value="Genomic_DNA"/>
</dbReference>
<keyword evidence="12" id="KW-1185">Reference proteome</keyword>
<comment type="cofactor">
    <cofactor evidence="1 9">
        <name>pyridoxal 5'-phosphate</name>
        <dbReference type="ChEBI" id="CHEBI:597326"/>
    </cofactor>
</comment>
<dbReference type="PANTHER" id="PTHR42885:SF2">
    <property type="entry name" value="HISTIDINOL-PHOSPHATE AMINOTRANSFERASE"/>
    <property type="match status" value="1"/>
</dbReference>
<protein>
    <recommendedName>
        <fullName evidence="9">Histidinol-phosphate aminotransferase</fullName>
        <ecNumber evidence="9">2.6.1.9</ecNumber>
    </recommendedName>
    <alternativeName>
        <fullName evidence="9">Imidazole acetol-phosphate transaminase</fullName>
    </alternativeName>
</protein>
<evidence type="ECO:0000256" key="4">
    <source>
        <dbReference type="ARBA" id="ARBA00022576"/>
    </source>
</evidence>
<evidence type="ECO:0000259" key="10">
    <source>
        <dbReference type="Pfam" id="PF00155"/>
    </source>
</evidence>
<dbReference type="SUPFAM" id="SSF53383">
    <property type="entry name" value="PLP-dependent transferases"/>
    <property type="match status" value="1"/>
</dbReference>